<dbReference type="FunFam" id="1.10.645.10:FF:000002">
    <property type="entry name" value="Hydrogenase 2 large subunit"/>
    <property type="match status" value="1"/>
</dbReference>
<dbReference type="InterPro" id="IPR029014">
    <property type="entry name" value="NiFe-Hase_large"/>
</dbReference>
<keyword evidence="5 8" id="KW-0533">Nickel</keyword>
<dbReference type="InterPro" id="IPR050867">
    <property type="entry name" value="NiFe/NiFeSe_hydrgnase_LSU"/>
</dbReference>
<feature type="binding site" evidence="8">
    <location>
        <position position="71"/>
    </location>
    <ligand>
        <name>Ni(2+)</name>
        <dbReference type="ChEBI" id="CHEBI:49786"/>
    </ligand>
</feature>
<keyword evidence="8" id="KW-0408">Iron</keyword>
<sequence length="585" mass="65122">MNDYTSASVPKENRVVIDPVTRIEGHLRVELEARDGVIKNAWTSTTQYRGIEVIACNRDPRDVWAFVERICGVCTGTHAIAAIAAVEDALQYPVPIQAQLIRNLVSGALGIQDHVIHFYQLHAFDWVDVVSALKADPRETAKLAQSISDWPMSSVEYFAGVQKKIKESIAYGQYSIFTNGYWGHPAYKLPPEANLMAVAHYLQALHWQRDMIKIHTIFGGKNPHPNFLVGGMACAINMENDQTINQYAISTIQQLIDTCHSFIHKVYYPDVCAIAGFYKDYFHIGAANPNVFATGDPSEINTGAPAGKGMIKPGVLLGGDYKTVIPFDQNKIAEFVTSAWYEYSEGREAGLAPYDGQTKADYNGPQPPYTWISDRPQYTWVKAPRYDGHAMSVGPNARMMLGYAQGAAPIVERANELFDRLGLPRDNGLFNSTYGRTYGRALDAMINVDMMVEQMKSFVRRIKNGDTATFNPAKWEPATWPKKCKGVGWVEAPRGSLSHWVRIENETVANYQCVVPSTWNSSGRDAQGQMGPYEYSLAHTGQHPLIDPAQPIEPLRTVHSYDPCQSCAVHLHDETGSPIHTHQDP</sequence>
<dbReference type="RefSeq" id="WP_067773906.1">
    <property type="nucleotide sequence ID" value="NZ_LIGX01000015.1"/>
</dbReference>
<dbReference type="EMBL" id="LT629973">
    <property type="protein sequence ID" value="SEH80020.1"/>
    <property type="molecule type" value="Genomic_DNA"/>
</dbReference>
<keyword evidence="8" id="KW-0460">Magnesium</keyword>
<feature type="binding site" evidence="8">
    <location>
        <position position="570"/>
    </location>
    <ligand>
        <name>Mg(2+)</name>
        <dbReference type="ChEBI" id="CHEBI:18420"/>
    </ligand>
</feature>
<dbReference type="PANTHER" id="PTHR42958:SF2">
    <property type="entry name" value="UPTAKE HYDROGENASE LARGE SUBUNIT"/>
    <property type="match status" value="1"/>
</dbReference>
<dbReference type="AlphaFoldDB" id="A0A1C7PDQ7"/>
<comment type="cofactor">
    <cofactor evidence="8">
        <name>Fe cation</name>
        <dbReference type="ChEBI" id="CHEBI:24875"/>
    </cofactor>
</comment>
<feature type="binding site" evidence="8">
    <location>
        <position position="52"/>
    </location>
    <ligand>
        <name>Mg(2+)</name>
        <dbReference type="ChEBI" id="CHEBI:18420"/>
    </ligand>
</feature>
<dbReference type="KEGG" id="agl:PYTT_0844"/>
<dbReference type="STRING" id="1679444.PYTT_0844"/>
<feature type="binding site" evidence="8">
    <location>
        <position position="567"/>
    </location>
    <ligand>
        <name>Fe cation</name>
        <dbReference type="ChEBI" id="CHEBI:24875"/>
    </ligand>
</feature>
<keyword evidence="10" id="KW-1185">Reference proteome</keyword>
<evidence type="ECO:0000256" key="7">
    <source>
        <dbReference type="ARBA" id="ARBA00023002"/>
    </source>
</evidence>
<comment type="subcellular location">
    <subcellularLocation>
        <location evidence="2">Cell envelope</location>
    </subcellularLocation>
</comment>
<evidence type="ECO:0000256" key="5">
    <source>
        <dbReference type="ARBA" id="ARBA00022596"/>
    </source>
</evidence>
<dbReference type="Pfam" id="PF00374">
    <property type="entry name" value="NiFeSe_Hases"/>
    <property type="match status" value="1"/>
</dbReference>
<dbReference type="OrthoDB" id="9761717at2"/>
<comment type="cofactor">
    <cofactor evidence="1 8">
        <name>Ni(2+)</name>
        <dbReference type="ChEBI" id="CHEBI:49786"/>
    </cofactor>
</comment>
<dbReference type="Gene3D" id="1.10.645.10">
    <property type="entry name" value="Cytochrome-c3 Hydrogenase, chain B"/>
    <property type="match status" value="1"/>
</dbReference>
<evidence type="ECO:0000256" key="8">
    <source>
        <dbReference type="PIRSR" id="PIRSR601501-1"/>
    </source>
</evidence>
<evidence type="ECO:0000313" key="10">
    <source>
        <dbReference type="Proteomes" id="UP000176204"/>
    </source>
</evidence>
<dbReference type="GO" id="GO:0008901">
    <property type="term" value="F:ferredoxin hydrogenase activity"/>
    <property type="evidence" value="ECO:0007669"/>
    <property type="project" value="InterPro"/>
</dbReference>
<organism evidence="9 10">
    <name type="scientific">Akkermansia glycaniphila</name>
    <dbReference type="NCBI Taxonomy" id="1679444"/>
    <lineage>
        <taxon>Bacteria</taxon>
        <taxon>Pseudomonadati</taxon>
        <taxon>Verrucomicrobiota</taxon>
        <taxon>Verrucomicrobiia</taxon>
        <taxon>Verrucomicrobiales</taxon>
        <taxon>Akkermansiaceae</taxon>
        <taxon>Akkermansia</taxon>
    </lineage>
</organism>
<evidence type="ECO:0000313" key="9">
    <source>
        <dbReference type="EMBL" id="SEH80020.1"/>
    </source>
</evidence>
<dbReference type="PATRIC" id="fig|1679444.3.peg.2301"/>
<evidence type="ECO:0000256" key="2">
    <source>
        <dbReference type="ARBA" id="ARBA00004196"/>
    </source>
</evidence>
<keyword evidence="6 8" id="KW-0479">Metal-binding</keyword>
<dbReference type="InterPro" id="IPR001501">
    <property type="entry name" value="Ni-dep_hyd_lsu"/>
</dbReference>
<evidence type="ECO:0000256" key="1">
    <source>
        <dbReference type="ARBA" id="ARBA00001967"/>
    </source>
</evidence>
<dbReference type="GO" id="GO:0016151">
    <property type="term" value="F:nickel cation binding"/>
    <property type="evidence" value="ECO:0007669"/>
    <property type="project" value="InterPro"/>
</dbReference>
<dbReference type="PANTHER" id="PTHR42958">
    <property type="entry name" value="HYDROGENASE-2 LARGE CHAIN"/>
    <property type="match status" value="1"/>
</dbReference>
<feature type="binding site" evidence="8">
    <location>
        <position position="74"/>
    </location>
    <ligand>
        <name>Fe cation</name>
        <dbReference type="ChEBI" id="CHEBI:24875"/>
    </ligand>
</feature>
<keyword evidence="7" id="KW-0560">Oxidoreductase</keyword>
<proteinExistence type="inferred from homology"/>
<name>A0A1C7PDQ7_9BACT</name>
<dbReference type="SUPFAM" id="SSF56762">
    <property type="entry name" value="HydB/Nqo4-like"/>
    <property type="match status" value="1"/>
</dbReference>
<reference evidence="10" key="1">
    <citation type="submission" date="2016-09" db="EMBL/GenBank/DDBJ databases">
        <authorList>
            <person name="Koehorst J."/>
        </authorList>
    </citation>
    <scope>NUCLEOTIDE SEQUENCE [LARGE SCALE GENOMIC DNA]</scope>
</reference>
<evidence type="ECO:0000256" key="6">
    <source>
        <dbReference type="ARBA" id="ARBA00022723"/>
    </source>
</evidence>
<dbReference type="PROSITE" id="PS00507">
    <property type="entry name" value="NI_HGENASE_L_1"/>
    <property type="match status" value="1"/>
</dbReference>
<protein>
    <submittedName>
        <fullName evidence="9">Nickel-dependent hydrogenase</fullName>
    </submittedName>
</protein>
<feature type="binding site" evidence="8">
    <location>
        <position position="74"/>
    </location>
    <ligand>
        <name>Ni(2+)</name>
        <dbReference type="ChEBI" id="CHEBI:49786"/>
    </ligand>
</feature>
<dbReference type="InterPro" id="IPR018194">
    <property type="entry name" value="Ni-dep_hyd_lsu_Ni_BS"/>
</dbReference>
<dbReference type="Proteomes" id="UP000176204">
    <property type="component" value="Chromosome I"/>
</dbReference>
<comment type="similarity">
    <text evidence="3">Belongs to the [NiFe]/[NiFeSe] hydrogenase large subunit family.</text>
</comment>
<gene>
    <name evidence="9" type="ORF">PYTT_0844</name>
</gene>
<evidence type="ECO:0000256" key="3">
    <source>
        <dbReference type="ARBA" id="ARBA00009292"/>
    </source>
</evidence>
<evidence type="ECO:0000256" key="4">
    <source>
        <dbReference type="ARBA" id="ARBA00011771"/>
    </source>
</evidence>
<comment type="subunit">
    <text evidence="4">Heterodimer of a large and a small subunit.</text>
</comment>
<dbReference type="GO" id="GO:0030313">
    <property type="term" value="C:cell envelope"/>
    <property type="evidence" value="ECO:0007669"/>
    <property type="project" value="UniProtKB-SubCell"/>
</dbReference>
<accession>A0A1C7PDQ7</accession>
<feature type="binding site" evidence="8">
    <location>
        <position position="564"/>
    </location>
    <ligand>
        <name>Ni(2+)</name>
        <dbReference type="ChEBI" id="CHEBI:49786"/>
    </ligand>
</feature>